<evidence type="ECO:0000259" key="1">
    <source>
        <dbReference type="Pfam" id="PF13480"/>
    </source>
</evidence>
<keyword evidence="3" id="KW-1185">Reference proteome</keyword>
<reference evidence="2 3" key="1">
    <citation type="journal article" date="2014" name="Genome Announc.">
        <title>Draft Genome Sequence of Streptomyces roseochromogenes subsp. oscitans DS 12.976, Producer of the Aminocoumarin Antibiotic Clorobiocin.</title>
        <authorList>
            <person name="Ruckert C."/>
            <person name="Kalinowski J."/>
            <person name="Heide L."/>
            <person name="Apel A.K."/>
        </authorList>
    </citation>
    <scope>NUCLEOTIDE SEQUENCE [LARGE SCALE GENOMIC DNA]</scope>
    <source>
        <strain evidence="2 3">DS 12.976</strain>
    </source>
</reference>
<dbReference type="Proteomes" id="UP000017984">
    <property type="component" value="Chromosome"/>
</dbReference>
<dbReference type="AlphaFoldDB" id="V6K821"/>
<proteinExistence type="predicted"/>
<dbReference type="InterPro" id="IPR038740">
    <property type="entry name" value="BioF2-like_GNAT_dom"/>
</dbReference>
<name>V6K821_STRRC</name>
<gene>
    <name evidence="2" type="ORF">M878_29555</name>
</gene>
<sequence length="333" mass="36881">MTTVAARGRALSVQVCADEGAFADLAEEWGRLHGACPSATPFQSHAWLHSWWLSYGTPGGLRLVLVRDRDELVGLAPLMRVHHPWPALVPIGGAITDFNDVLLDETAAAEAAPALTDALADLAGTALIDFREVRPGGAAERIYLGWCGPRHRGRDSVCLELPALPMDQLIGRLPSARAQRVRNKVNKLTRLGVAWRVLHPDETEGGLHRLLALHRLQWEERKVTPEHVKPRFLEHLIRSAGSMARSGEAVVREFLLDGEVVGADLTLMSRSWAGLYLYGVHPRLRECRTDVATMLLRASTEYLAGSGRQVLSLLRGNEPYKYRWAPETVVNQR</sequence>
<dbReference type="STRING" id="1352936.M878_29555"/>
<evidence type="ECO:0000313" key="2">
    <source>
        <dbReference type="EMBL" id="EST25119.1"/>
    </source>
</evidence>
<evidence type="ECO:0000313" key="3">
    <source>
        <dbReference type="Proteomes" id="UP000017984"/>
    </source>
</evidence>
<feature type="non-terminal residue" evidence="2">
    <location>
        <position position="333"/>
    </location>
</feature>
<dbReference type="SUPFAM" id="SSF55729">
    <property type="entry name" value="Acyl-CoA N-acyltransferases (Nat)"/>
    <property type="match status" value="1"/>
</dbReference>
<dbReference type="HOGENOM" id="CLU_046277_1_0_11"/>
<dbReference type="EMBL" id="AWQX01000253">
    <property type="protein sequence ID" value="EST25119.1"/>
    <property type="molecule type" value="Genomic_DNA"/>
</dbReference>
<dbReference type="Pfam" id="PF13480">
    <property type="entry name" value="Acetyltransf_6"/>
    <property type="match status" value="1"/>
</dbReference>
<dbReference type="InterPro" id="IPR016181">
    <property type="entry name" value="Acyl_CoA_acyltransferase"/>
</dbReference>
<feature type="domain" description="BioF2-like acetyltransferase" evidence="1">
    <location>
        <begin position="177"/>
        <end position="321"/>
    </location>
</feature>
<protein>
    <recommendedName>
        <fullName evidence="1">BioF2-like acetyltransferase domain-containing protein</fullName>
    </recommendedName>
</protein>
<accession>V6K821</accession>
<comment type="caution">
    <text evidence="2">The sequence shown here is derived from an EMBL/GenBank/DDBJ whole genome shotgun (WGS) entry which is preliminary data.</text>
</comment>
<organism evidence="2 3">
    <name type="scientific">Streptomyces roseochromogenus subsp. oscitans DS 12.976</name>
    <dbReference type="NCBI Taxonomy" id="1352936"/>
    <lineage>
        <taxon>Bacteria</taxon>
        <taxon>Bacillati</taxon>
        <taxon>Actinomycetota</taxon>
        <taxon>Actinomycetes</taxon>
        <taxon>Kitasatosporales</taxon>
        <taxon>Streptomycetaceae</taxon>
        <taxon>Streptomyces</taxon>
    </lineage>
</organism>